<dbReference type="GO" id="GO:0022857">
    <property type="term" value="F:transmembrane transporter activity"/>
    <property type="evidence" value="ECO:0007669"/>
    <property type="project" value="InterPro"/>
</dbReference>
<evidence type="ECO:0000256" key="3">
    <source>
        <dbReference type="ARBA" id="ARBA00022989"/>
    </source>
</evidence>
<feature type="transmembrane region" description="Helical" evidence="5">
    <location>
        <begin position="73"/>
        <end position="89"/>
    </location>
</feature>
<feature type="domain" description="Major facilitator superfamily (MFS) profile" evidence="6">
    <location>
        <begin position="1"/>
        <end position="398"/>
    </location>
</feature>
<dbReference type="PANTHER" id="PTHR23520:SF5">
    <property type="entry name" value="TRANSPORTER, PUTATIVE (AFU_ORTHOLOGUE AFUA_3G04000)-RELATED"/>
    <property type="match status" value="1"/>
</dbReference>
<feature type="transmembrane region" description="Helical" evidence="5">
    <location>
        <begin position="95"/>
        <end position="113"/>
    </location>
</feature>
<dbReference type="Pfam" id="PF07690">
    <property type="entry name" value="MFS_1"/>
    <property type="match status" value="1"/>
</dbReference>
<organism evidence="7 8">
    <name type="scientific">miscellaneous Crenarchaeota group-15 archaeon DG-45</name>
    <dbReference type="NCBI Taxonomy" id="1685127"/>
    <lineage>
        <taxon>Archaea</taxon>
        <taxon>Candidatus Bathyarchaeota</taxon>
        <taxon>MCG-15</taxon>
    </lineage>
</organism>
<feature type="transmembrane region" description="Helical" evidence="5">
    <location>
        <begin position="171"/>
        <end position="191"/>
    </location>
</feature>
<dbReference type="Gene3D" id="1.20.1250.20">
    <property type="entry name" value="MFS general substrate transporter like domains"/>
    <property type="match status" value="2"/>
</dbReference>
<dbReference type="Proteomes" id="UP000037210">
    <property type="component" value="Unassembled WGS sequence"/>
</dbReference>
<comment type="caution">
    <text evidence="7">The sequence shown here is derived from an EMBL/GenBank/DDBJ whole genome shotgun (WGS) entry which is preliminary data.</text>
</comment>
<feature type="transmembrane region" description="Helical" evidence="5">
    <location>
        <begin position="21"/>
        <end position="42"/>
    </location>
</feature>
<dbReference type="SUPFAM" id="SSF103473">
    <property type="entry name" value="MFS general substrate transporter"/>
    <property type="match status" value="1"/>
</dbReference>
<keyword evidence="2 5" id="KW-0812">Transmembrane</keyword>
<dbReference type="PANTHER" id="PTHR23520">
    <property type="entry name" value="TRANSPORTER, PUTATIVE (AFU_ORTHOLOGUE AFUA_3G04000)-RELATED"/>
    <property type="match status" value="1"/>
</dbReference>
<dbReference type="PROSITE" id="PS50850">
    <property type="entry name" value="MFS"/>
    <property type="match status" value="1"/>
</dbReference>
<feature type="transmembrane region" description="Helical" evidence="5">
    <location>
        <begin position="362"/>
        <end position="386"/>
    </location>
</feature>
<dbReference type="EMBL" id="LFWZ01000066">
    <property type="protein sequence ID" value="KON29372.1"/>
    <property type="molecule type" value="Genomic_DNA"/>
</dbReference>
<keyword evidence="3 5" id="KW-1133">Transmembrane helix</keyword>
<dbReference type="PROSITE" id="PS00216">
    <property type="entry name" value="SUGAR_TRANSPORT_1"/>
    <property type="match status" value="1"/>
</dbReference>
<keyword evidence="4 5" id="KW-0472">Membrane</keyword>
<dbReference type="InterPro" id="IPR011701">
    <property type="entry name" value="MFS"/>
</dbReference>
<feature type="transmembrane region" description="Helical" evidence="5">
    <location>
        <begin position="142"/>
        <end position="165"/>
    </location>
</feature>
<comment type="subcellular location">
    <subcellularLocation>
        <location evidence="1">Membrane</location>
        <topology evidence="1">Multi-pass membrane protein</topology>
    </subcellularLocation>
</comment>
<evidence type="ECO:0000256" key="1">
    <source>
        <dbReference type="ARBA" id="ARBA00004141"/>
    </source>
</evidence>
<feature type="transmembrane region" description="Helical" evidence="5">
    <location>
        <begin position="299"/>
        <end position="320"/>
    </location>
</feature>
<feature type="transmembrane region" description="Helical" evidence="5">
    <location>
        <begin position="258"/>
        <end position="278"/>
    </location>
</feature>
<evidence type="ECO:0000256" key="2">
    <source>
        <dbReference type="ARBA" id="ARBA00022692"/>
    </source>
</evidence>
<evidence type="ECO:0000313" key="7">
    <source>
        <dbReference type="EMBL" id="KON29372.1"/>
    </source>
</evidence>
<sequence>MLSWLSRDGKLLIAVRPFQSFASGFVSVFFAVYLGLIGLPIWQIGLVLTGGLLCSSAYNLVTGFLVDRIGRRRILILFGILALFSGAIFSAVSELVFLIPVAIISTLGYRGGFGPTNMIERVILAQCCPDAMRTRMYAIRSTLDSIAVSAGSLFTGMVVLLQGWFSLSEIASYRAMFGVYALLNLFTVLIYSRLSEKAEVVVAERRDIPPLSPQTRGNVLRLSFLFSMDAFGGGLINSSLVSYWFFKKFGLEMSVIGLIFSVSSLLSAASFILAARISERIGLINTMVYSHLPSNMMTMSIPYMPTLAASTTLYLCRALLGQMDVPTRESYVMAIAKPEERSRVAGLINLPRSLTLAVSPSLAGFIMEFMGMSLPFLIAGGLKAAYDLALYFTFRDVKPPEER</sequence>
<gene>
    <name evidence="7" type="ORF">AC482_06595</name>
</gene>
<feature type="transmembrane region" description="Helical" evidence="5">
    <location>
        <begin position="48"/>
        <end position="66"/>
    </location>
</feature>
<evidence type="ECO:0000256" key="4">
    <source>
        <dbReference type="ARBA" id="ARBA00023136"/>
    </source>
</evidence>
<dbReference type="InterPro" id="IPR020846">
    <property type="entry name" value="MFS_dom"/>
</dbReference>
<name>A0A0M0BLB7_9ARCH</name>
<evidence type="ECO:0000313" key="8">
    <source>
        <dbReference type="Proteomes" id="UP000037210"/>
    </source>
</evidence>
<feature type="transmembrane region" description="Helical" evidence="5">
    <location>
        <begin position="224"/>
        <end position="246"/>
    </location>
</feature>
<dbReference type="InterPro" id="IPR005829">
    <property type="entry name" value="Sugar_transporter_CS"/>
</dbReference>
<dbReference type="GO" id="GO:0016020">
    <property type="term" value="C:membrane"/>
    <property type="evidence" value="ECO:0007669"/>
    <property type="project" value="UniProtKB-SubCell"/>
</dbReference>
<evidence type="ECO:0000256" key="5">
    <source>
        <dbReference type="SAM" id="Phobius"/>
    </source>
</evidence>
<protein>
    <recommendedName>
        <fullName evidence="6">Major facilitator superfamily (MFS) profile domain-containing protein</fullName>
    </recommendedName>
</protein>
<accession>A0A0M0BLB7</accession>
<evidence type="ECO:0000259" key="6">
    <source>
        <dbReference type="PROSITE" id="PS50850"/>
    </source>
</evidence>
<dbReference type="InterPro" id="IPR036259">
    <property type="entry name" value="MFS_trans_sf"/>
</dbReference>
<reference evidence="7 8" key="1">
    <citation type="submission" date="2015-06" db="EMBL/GenBank/DDBJ databases">
        <title>New insights into the roles of widespread benthic archaea in carbon and nitrogen cycling.</title>
        <authorList>
            <person name="Lazar C.S."/>
            <person name="Baker B.J."/>
            <person name="Seitz K.W."/>
            <person name="Hyde A.S."/>
            <person name="Dick G.J."/>
            <person name="Hinrichs K.-U."/>
            <person name="Teske A.P."/>
        </authorList>
    </citation>
    <scope>NUCLEOTIDE SEQUENCE [LARGE SCALE GENOMIC DNA]</scope>
    <source>
        <strain evidence="7">DG-45</strain>
    </source>
</reference>
<dbReference type="AlphaFoldDB" id="A0A0M0BLB7"/>
<proteinExistence type="predicted"/>